<keyword evidence="2" id="KW-1185">Reference proteome</keyword>
<comment type="caution">
    <text evidence="1">The sequence shown here is derived from an EMBL/GenBank/DDBJ whole genome shotgun (WGS) entry which is preliminary data.</text>
</comment>
<reference evidence="1 2" key="1">
    <citation type="submission" date="2016-04" db="EMBL/GenBank/DDBJ databases">
        <title>The genome of Intoshia linei affirms orthonectids as highly simplified spiralians.</title>
        <authorList>
            <person name="Mikhailov K.V."/>
            <person name="Slusarev G.S."/>
            <person name="Nikitin M.A."/>
            <person name="Logacheva M.D."/>
            <person name="Penin A."/>
            <person name="Aleoshin V."/>
            <person name="Panchin Y.V."/>
        </authorList>
    </citation>
    <scope>NUCLEOTIDE SEQUENCE [LARGE SCALE GENOMIC DNA]</scope>
    <source>
        <strain evidence="1">Intl2013</strain>
        <tissue evidence="1">Whole animal</tissue>
    </source>
</reference>
<evidence type="ECO:0000313" key="1">
    <source>
        <dbReference type="EMBL" id="OAF63573.1"/>
    </source>
</evidence>
<accession>A0A177AQC2</accession>
<protein>
    <submittedName>
        <fullName evidence="1">Uncharacterized protein</fullName>
    </submittedName>
</protein>
<gene>
    <name evidence="1" type="ORF">A3Q56_08719</name>
</gene>
<feature type="non-terminal residue" evidence="1">
    <location>
        <position position="1"/>
    </location>
</feature>
<organism evidence="1 2">
    <name type="scientific">Intoshia linei</name>
    <dbReference type="NCBI Taxonomy" id="1819745"/>
    <lineage>
        <taxon>Eukaryota</taxon>
        <taxon>Metazoa</taxon>
        <taxon>Spiralia</taxon>
        <taxon>Lophotrochozoa</taxon>
        <taxon>Mesozoa</taxon>
        <taxon>Orthonectida</taxon>
        <taxon>Rhopaluridae</taxon>
        <taxon>Intoshia</taxon>
    </lineage>
</organism>
<dbReference type="EMBL" id="LWCA01003157">
    <property type="protein sequence ID" value="OAF63573.1"/>
    <property type="molecule type" value="Genomic_DNA"/>
</dbReference>
<evidence type="ECO:0000313" key="2">
    <source>
        <dbReference type="Proteomes" id="UP000078046"/>
    </source>
</evidence>
<dbReference type="AlphaFoldDB" id="A0A177AQC2"/>
<dbReference type="Proteomes" id="UP000078046">
    <property type="component" value="Unassembled WGS sequence"/>
</dbReference>
<proteinExistence type="predicted"/>
<sequence length="65" mass="7404">SNIKTAKICNPVQIETFDAIKSNTLTRDTFFTNTSKIRKIAMDEDKKPSLIAEINNYISLDIEIQ</sequence>
<name>A0A177AQC2_9BILA</name>